<accession>A0AAV9IUE2</accession>
<organism evidence="10 11">
    <name type="scientific">Cyanidium caldarium</name>
    <name type="common">Red alga</name>
    <dbReference type="NCBI Taxonomy" id="2771"/>
    <lineage>
        <taxon>Eukaryota</taxon>
        <taxon>Rhodophyta</taxon>
        <taxon>Bangiophyceae</taxon>
        <taxon>Cyanidiales</taxon>
        <taxon>Cyanidiaceae</taxon>
        <taxon>Cyanidium</taxon>
    </lineage>
</organism>
<evidence type="ECO:0000256" key="6">
    <source>
        <dbReference type="ARBA" id="ARBA00022989"/>
    </source>
</evidence>
<dbReference type="GO" id="GO:0005743">
    <property type="term" value="C:mitochondrial inner membrane"/>
    <property type="evidence" value="ECO:0007669"/>
    <property type="project" value="UniProtKB-SubCell"/>
</dbReference>
<sequence length="152" mass="16607">MSGDQRTEASANSSTLDTPADEPGFSYWNDVINAPCFRSSAGYGVLAGTVLAGLQGYRQWQRVRAQAGVDVSTGWRAPLRTAGWRALDLGVKSSLVFAGAAWITCRYQYRRRREHIRRTLQVPRVKRKGDAEKKEVMQAADGVAVDTGGESG</sequence>
<evidence type="ECO:0000256" key="3">
    <source>
        <dbReference type="ARBA" id="ARBA00017689"/>
    </source>
</evidence>
<dbReference type="GO" id="GO:0033617">
    <property type="term" value="P:mitochondrial respiratory chain complex IV assembly"/>
    <property type="evidence" value="ECO:0007669"/>
    <property type="project" value="InterPro"/>
</dbReference>
<dbReference type="EMBL" id="JANCYW010000006">
    <property type="protein sequence ID" value="KAK4535889.1"/>
    <property type="molecule type" value="Genomic_DNA"/>
</dbReference>
<keyword evidence="4" id="KW-0812">Transmembrane</keyword>
<keyword evidence="11" id="KW-1185">Reference proteome</keyword>
<dbReference type="PANTHER" id="PTHR31586:SF1">
    <property type="entry name" value="CYTOCHROME C OXIDASE ASSEMBLY PROTEIN COX20, MITOCHONDRIAL"/>
    <property type="match status" value="1"/>
</dbReference>
<evidence type="ECO:0000256" key="2">
    <source>
        <dbReference type="ARBA" id="ARBA00009575"/>
    </source>
</evidence>
<evidence type="ECO:0000256" key="4">
    <source>
        <dbReference type="ARBA" id="ARBA00022692"/>
    </source>
</evidence>
<evidence type="ECO:0000256" key="1">
    <source>
        <dbReference type="ARBA" id="ARBA00004273"/>
    </source>
</evidence>
<evidence type="ECO:0000256" key="5">
    <source>
        <dbReference type="ARBA" id="ARBA00022792"/>
    </source>
</evidence>
<reference evidence="10 11" key="1">
    <citation type="submission" date="2022-07" db="EMBL/GenBank/DDBJ databases">
        <title>Genome-wide signatures of adaptation to extreme environments.</title>
        <authorList>
            <person name="Cho C.H."/>
            <person name="Yoon H.S."/>
        </authorList>
    </citation>
    <scope>NUCLEOTIDE SEQUENCE [LARGE SCALE GENOMIC DNA]</scope>
    <source>
        <strain evidence="10 11">DBV 063 E5</strain>
    </source>
</reference>
<keyword evidence="7" id="KW-0496">Mitochondrion</keyword>
<evidence type="ECO:0000256" key="7">
    <source>
        <dbReference type="ARBA" id="ARBA00023128"/>
    </source>
</evidence>
<comment type="caution">
    <text evidence="10">The sequence shown here is derived from an EMBL/GenBank/DDBJ whole genome shotgun (WGS) entry which is preliminary data.</text>
</comment>
<dbReference type="Proteomes" id="UP001301350">
    <property type="component" value="Unassembled WGS sequence"/>
</dbReference>
<feature type="region of interest" description="Disordered" evidence="9">
    <location>
        <begin position="129"/>
        <end position="152"/>
    </location>
</feature>
<dbReference type="InterPro" id="IPR022533">
    <property type="entry name" value="Cox20"/>
</dbReference>
<proteinExistence type="inferred from homology"/>
<gene>
    <name evidence="10" type="ORF">CDCA_CDCA06G1914</name>
</gene>
<keyword evidence="8" id="KW-0472">Membrane</keyword>
<evidence type="ECO:0000256" key="9">
    <source>
        <dbReference type="SAM" id="MobiDB-lite"/>
    </source>
</evidence>
<evidence type="ECO:0000313" key="11">
    <source>
        <dbReference type="Proteomes" id="UP001301350"/>
    </source>
</evidence>
<dbReference type="PANTHER" id="PTHR31586">
    <property type="entry name" value="CYTOCHROME C OXIDASE PROTEIN 20"/>
    <property type="match status" value="1"/>
</dbReference>
<comment type="similarity">
    <text evidence="2">Belongs to the COX20 family.</text>
</comment>
<evidence type="ECO:0000256" key="8">
    <source>
        <dbReference type="ARBA" id="ARBA00023136"/>
    </source>
</evidence>
<comment type="subcellular location">
    <subcellularLocation>
        <location evidence="1">Mitochondrion inner membrane</location>
    </subcellularLocation>
</comment>
<protein>
    <recommendedName>
        <fullName evidence="3">Cytochrome c oxidase assembly protein COX20, mitochondrial</fullName>
    </recommendedName>
</protein>
<dbReference type="AlphaFoldDB" id="A0AAV9IUE2"/>
<evidence type="ECO:0000313" key="10">
    <source>
        <dbReference type="EMBL" id="KAK4535889.1"/>
    </source>
</evidence>
<name>A0AAV9IUE2_CYACA</name>
<keyword evidence="6" id="KW-1133">Transmembrane helix</keyword>
<keyword evidence="5" id="KW-0999">Mitochondrion inner membrane</keyword>